<comment type="caution">
    <text evidence="1">The sequence shown here is derived from an EMBL/GenBank/DDBJ whole genome shotgun (WGS) entry which is preliminary data.</text>
</comment>
<protein>
    <submittedName>
        <fullName evidence="1">Uncharacterized protein</fullName>
    </submittedName>
</protein>
<proteinExistence type="predicted"/>
<dbReference type="Proteomes" id="UP001328107">
    <property type="component" value="Unassembled WGS sequence"/>
</dbReference>
<organism evidence="1 2">
    <name type="scientific">Pristionchus mayeri</name>
    <dbReference type="NCBI Taxonomy" id="1317129"/>
    <lineage>
        <taxon>Eukaryota</taxon>
        <taxon>Metazoa</taxon>
        <taxon>Ecdysozoa</taxon>
        <taxon>Nematoda</taxon>
        <taxon>Chromadorea</taxon>
        <taxon>Rhabditida</taxon>
        <taxon>Rhabditina</taxon>
        <taxon>Diplogasteromorpha</taxon>
        <taxon>Diplogasteroidea</taxon>
        <taxon>Neodiplogasteridae</taxon>
        <taxon>Pristionchus</taxon>
    </lineage>
</organism>
<sequence>DIYENQGIMNGGSQILLFKAYSWGGRDQRSEGAARFHAHLRTGYGLASIDRLSLLESFAPVAIEVVRLAVNLIVLSIRERSAAGAASEAARMPMTVESQQTSVHQSVVATCTLGVELGSKTDDTVGKVVGSLRGLLDGSLAAVAAEMVGMPETIDGHHSFVPHRRVAQRAQTTVRIISWLGHGWRRVGDRSERVKGKGVGRGM</sequence>
<keyword evidence="2" id="KW-1185">Reference proteome</keyword>
<evidence type="ECO:0000313" key="2">
    <source>
        <dbReference type="Proteomes" id="UP001328107"/>
    </source>
</evidence>
<evidence type="ECO:0000313" key="1">
    <source>
        <dbReference type="EMBL" id="GMR35258.1"/>
    </source>
</evidence>
<reference evidence="2" key="1">
    <citation type="submission" date="2022-10" db="EMBL/GenBank/DDBJ databases">
        <title>Genome assembly of Pristionchus species.</title>
        <authorList>
            <person name="Yoshida K."/>
            <person name="Sommer R.J."/>
        </authorList>
    </citation>
    <scope>NUCLEOTIDE SEQUENCE [LARGE SCALE GENOMIC DNA]</scope>
    <source>
        <strain evidence="2">RS5460</strain>
    </source>
</reference>
<name>A0AAN4Z6K1_9BILA</name>
<dbReference type="EMBL" id="BTRK01000002">
    <property type="protein sequence ID" value="GMR35258.1"/>
    <property type="molecule type" value="Genomic_DNA"/>
</dbReference>
<feature type="non-terminal residue" evidence="1">
    <location>
        <position position="1"/>
    </location>
</feature>
<gene>
    <name evidence="1" type="ORF">PMAYCL1PPCAC_05453</name>
</gene>
<accession>A0AAN4Z6K1</accession>
<dbReference type="AlphaFoldDB" id="A0AAN4Z6K1"/>
<feature type="non-terminal residue" evidence="1">
    <location>
        <position position="203"/>
    </location>
</feature>